<dbReference type="InterPro" id="IPR017771">
    <property type="entry name" value="Cyanamide_hydratase_HD"/>
</dbReference>
<name>K0KMZ9_WICCF</name>
<reference evidence="2 3" key="1">
    <citation type="journal article" date="2012" name="Eukaryot. Cell">
        <title>Draft genome sequence of Wickerhamomyces ciferrii NRRL Y-1031 F-60-10.</title>
        <authorList>
            <person name="Schneider J."/>
            <person name="Andrea H."/>
            <person name="Blom J."/>
            <person name="Jaenicke S."/>
            <person name="Ruckert C."/>
            <person name="Schorsch C."/>
            <person name="Szczepanowski R."/>
            <person name="Farwick M."/>
            <person name="Goesmann A."/>
            <person name="Puhler A."/>
            <person name="Schaffer S."/>
            <person name="Tauch A."/>
            <person name="Kohler T."/>
            <person name="Brinkrolf K."/>
        </authorList>
    </citation>
    <scope>NUCLEOTIDE SEQUENCE [LARGE SCALE GENOMIC DNA]</scope>
    <source>
        <strain evidence="3">ATCC 14091 / BCRC 22168 / CBS 111 / JCM 3599 / NBRC 0793 / NRRL Y-1031 F-60-10</strain>
    </source>
</reference>
<dbReference type="InParanoid" id="K0KMZ9"/>
<dbReference type="FunCoup" id="K0KMZ9">
    <property type="interactions" value="24"/>
</dbReference>
<sequence>MSQYGFIKIERDFIKSIPNPQDPTPIKDLSLPKKQDGISSKVLEYVSTRLNKPTLNHSLRVFFYSRAIIKDQFPQWELDEDVLLTTCLLHDLGTTDENMNETKMSFEYYGAFKARDLVSKLTTDNDTDYADAVCEAIIRHQDLNDKGYITQLGLILQISTVLDNAGLEVVSKLIHSETLDLVNKEYSRDGWLGCFAQVVERENQLKPWGHTSSLGVDEFPQLVRSNKLKYNL</sequence>
<keyword evidence="3" id="KW-1185">Reference proteome</keyword>
<dbReference type="NCBIfam" id="TIGR03401">
    <property type="entry name" value="cyanamide_fam"/>
    <property type="match status" value="1"/>
</dbReference>
<evidence type="ECO:0000313" key="2">
    <source>
        <dbReference type="EMBL" id="CCH42503.1"/>
    </source>
</evidence>
<dbReference type="CDD" id="cd00077">
    <property type="entry name" value="HDc"/>
    <property type="match status" value="1"/>
</dbReference>
<dbReference type="PROSITE" id="PS51831">
    <property type="entry name" value="HD"/>
    <property type="match status" value="1"/>
</dbReference>
<dbReference type="AlphaFoldDB" id="K0KMZ9"/>
<gene>
    <name evidence="2" type="ORF">BN7_2048a</name>
</gene>
<organism evidence="2 3">
    <name type="scientific">Wickerhamomyces ciferrii (strain ATCC 14091 / BCRC 22168 / CBS 111 / JCM 3599 / NBRC 0793 / NRRL Y-1031 F-60-10)</name>
    <name type="common">Yeast</name>
    <name type="synonym">Pichia ciferrii</name>
    <dbReference type="NCBI Taxonomy" id="1206466"/>
    <lineage>
        <taxon>Eukaryota</taxon>
        <taxon>Fungi</taxon>
        <taxon>Dikarya</taxon>
        <taxon>Ascomycota</taxon>
        <taxon>Saccharomycotina</taxon>
        <taxon>Saccharomycetes</taxon>
        <taxon>Phaffomycetales</taxon>
        <taxon>Wickerhamomycetaceae</taxon>
        <taxon>Wickerhamomyces</taxon>
    </lineage>
</organism>
<proteinExistence type="predicted"/>
<dbReference type="SMART" id="SM00471">
    <property type="entry name" value="HDc"/>
    <property type="match status" value="1"/>
</dbReference>
<dbReference type="InterPro" id="IPR006674">
    <property type="entry name" value="HD_domain"/>
</dbReference>
<dbReference type="SUPFAM" id="SSF109604">
    <property type="entry name" value="HD-domain/PDEase-like"/>
    <property type="match status" value="1"/>
</dbReference>
<dbReference type="InterPro" id="IPR003607">
    <property type="entry name" value="HD/PDEase_dom"/>
</dbReference>
<feature type="domain" description="HD" evidence="1">
    <location>
        <begin position="54"/>
        <end position="165"/>
    </location>
</feature>
<dbReference type="HOGENOM" id="CLU_079935_0_0_1"/>
<protein>
    <submittedName>
        <fullName evidence="2">DNA damage-inducible protein</fullName>
    </submittedName>
</protein>
<evidence type="ECO:0000313" key="3">
    <source>
        <dbReference type="Proteomes" id="UP000009328"/>
    </source>
</evidence>
<comment type="caution">
    <text evidence="2">The sequence shown here is derived from an EMBL/GenBank/DDBJ whole genome shotgun (WGS) entry which is preliminary data.</text>
</comment>
<dbReference type="Pfam" id="PF01966">
    <property type="entry name" value="HD"/>
    <property type="match status" value="1"/>
</dbReference>
<dbReference type="eggNOG" id="ENOG502QTPD">
    <property type="taxonomic scope" value="Eukaryota"/>
</dbReference>
<dbReference type="Gene3D" id="1.10.3210.10">
    <property type="entry name" value="Hypothetical protein af1432"/>
    <property type="match status" value="1"/>
</dbReference>
<dbReference type="PANTHER" id="PTHR35569:SF1">
    <property type="entry name" value="CYANAMIDE HYDRATASE DDI2-RELATED"/>
    <property type="match status" value="1"/>
</dbReference>
<accession>K0KMZ9</accession>
<dbReference type="PANTHER" id="PTHR35569">
    <property type="entry name" value="CYANAMIDE HYDRATASE DDI2-RELATED"/>
    <property type="match status" value="1"/>
</dbReference>
<dbReference type="EMBL" id="CAIF01000047">
    <property type="protein sequence ID" value="CCH42503.1"/>
    <property type="molecule type" value="Genomic_DNA"/>
</dbReference>
<dbReference type="Proteomes" id="UP000009328">
    <property type="component" value="Unassembled WGS sequence"/>
</dbReference>
<dbReference type="STRING" id="1206466.K0KMZ9"/>
<evidence type="ECO:0000259" key="1">
    <source>
        <dbReference type="PROSITE" id="PS51831"/>
    </source>
</evidence>